<dbReference type="GO" id="GO:0016887">
    <property type="term" value="F:ATP hydrolysis activity"/>
    <property type="evidence" value="ECO:0007669"/>
    <property type="project" value="InterPro"/>
</dbReference>
<dbReference type="PROSITE" id="PS00211">
    <property type="entry name" value="ABC_TRANSPORTER_1"/>
    <property type="match status" value="1"/>
</dbReference>
<evidence type="ECO:0000256" key="1">
    <source>
        <dbReference type="ARBA" id="ARBA00004202"/>
    </source>
</evidence>
<dbReference type="PROSITE" id="PS50893">
    <property type="entry name" value="ABC_TRANSPORTER_2"/>
    <property type="match status" value="2"/>
</dbReference>
<dbReference type="FunFam" id="3.40.50.300:FF:000127">
    <property type="entry name" value="Ribose import ATP-binding protein RbsA"/>
    <property type="match status" value="1"/>
</dbReference>
<keyword evidence="2" id="KW-0813">Transport</keyword>
<dbReference type="EMBL" id="LRQB01000005">
    <property type="protein sequence ID" value="KXA22857.1"/>
    <property type="molecule type" value="Genomic_DNA"/>
</dbReference>
<dbReference type="OrthoDB" id="39350at2"/>
<dbReference type="CDD" id="cd03216">
    <property type="entry name" value="ABC_Carb_Monos_I"/>
    <property type="match status" value="1"/>
</dbReference>
<dbReference type="GO" id="GO:0005886">
    <property type="term" value="C:plasma membrane"/>
    <property type="evidence" value="ECO:0007669"/>
    <property type="project" value="UniProtKB-SubCell"/>
</dbReference>
<dbReference type="PANTHER" id="PTHR43790:SF9">
    <property type="entry name" value="GALACTOFURANOSE TRANSPORTER ATP-BINDING PROTEIN YTFR"/>
    <property type="match status" value="1"/>
</dbReference>
<name>A0A133P2R5_GARVA</name>
<dbReference type="InterPro" id="IPR003439">
    <property type="entry name" value="ABC_transporter-like_ATP-bd"/>
</dbReference>
<protein>
    <submittedName>
        <fullName evidence="10">Putative sugar ABC transporter, ATP binding protein</fullName>
    </submittedName>
</protein>
<evidence type="ECO:0000256" key="7">
    <source>
        <dbReference type="ARBA" id="ARBA00022967"/>
    </source>
</evidence>
<evidence type="ECO:0000256" key="2">
    <source>
        <dbReference type="ARBA" id="ARBA00022448"/>
    </source>
</evidence>
<keyword evidence="8" id="KW-0472">Membrane</keyword>
<dbReference type="RefSeq" id="WP_016637636.1">
    <property type="nucleotide sequence ID" value="NZ_KQ956830.1"/>
</dbReference>
<dbReference type="PATRIC" id="fig|2702.100.peg.77"/>
<evidence type="ECO:0000256" key="5">
    <source>
        <dbReference type="ARBA" id="ARBA00022741"/>
    </source>
</evidence>
<keyword evidence="7" id="KW-1278">Translocase</keyword>
<dbReference type="InterPro" id="IPR017871">
    <property type="entry name" value="ABC_transporter-like_CS"/>
</dbReference>
<gene>
    <name evidence="10" type="ORF">HMPREF3208_00083</name>
</gene>
<feature type="domain" description="ABC transporter" evidence="9">
    <location>
        <begin position="249"/>
        <end position="492"/>
    </location>
</feature>
<reference evidence="10 11" key="1">
    <citation type="submission" date="2016-01" db="EMBL/GenBank/DDBJ databases">
        <authorList>
            <person name="Oliw E.H."/>
        </authorList>
    </citation>
    <scope>NUCLEOTIDE SEQUENCE [LARGE SCALE GENOMIC DNA]</scope>
    <source>
        <strain evidence="10 11">PSS_7772B</strain>
    </source>
</reference>
<keyword evidence="4" id="KW-0677">Repeat</keyword>
<evidence type="ECO:0000256" key="8">
    <source>
        <dbReference type="ARBA" id="ARBA00023136"/>
    </source>
</evidence>
<dbReference type="AlphaFoldDB" id="A0A133P2R5"/>
<dbReference type="Gene3D" id="3.40.50.300">
    <property type="entry name" value="P-loop containing nucleotide triphosphate hydrolases"/>
    <property type="match status" value="2"/>
</dbReference>
<dbReference type="InterPro" id="IPR050107">
    <property type="entry name" value="ABC_carbohydrate_import_ATPase"/>
</dbReference>
<evidence type="ECO:0000313" key="10">
    <source>
        <dbReference type="EMBL" id="KXA22857.1"/>
    </source>
</evidence>
<dbReference type="PANTHER" id="PTHR43790">
    <property type="entry name" value="CARBOHYDRATE TRANSPORT ATP-BINDING PROTEIN MG119-RELATED"/>
    <property type="match status" value="1"/>
</dbReference>
<comment type="caution">
    <text evidence="10">The sequence shown here is derived from an EMBL/GenBank/DDBJ whole genome shotgun (WGS) entry which is preliminary data.</text>
</comment>
<dbReference type="SUPFAM" id="SSF52540">
    <property type="entry name" value="P-loop containing nucleoside triphosphate hydrolases"/>
    <property type="match status" value="2"/>
</dbReference>
<organism evidence="10 11">
    <name type="scientific">Gardnerella vaginalis</name>
    <dbReference type="NCBI Taxonomy" id="2702"/>
    <lineage>
        <taxon>Bacteria</taxon>
        <taxon>Bacillati</taxon>
        <taxon>Actinomycetota</taxon>
        <taxon>Actinomycetes</taxon>
        <taxon>Bifidobacteriales</taxon>
        <taxon>Bifidobacteriaceae</taxon>
        <taxon>Gardnerella</taxon>
    </lineage>
</organism>
<comment type="subcellular location">
    <subcellularLocation>
        <location evidence="1">Cell membrane</location>
        <topology evidence="1">Peripheral membrane protein</topology>
    </subcellularLocation>
</comment>
<dbReference type="GO" id="GO:0005524">
    <property type="term" value="F:ATP binding"/>
    <property type="evidence" value="ECO:0007669"/>
    <property type="project" value="UniProtKB-KW"/>
</dbReference>
<keyword evidence="3" id="KW-1003">Cell membrane</keyword>
<keyword evidence="5" id="KW-0547">Nucleotide-binding</keyword>
<accession>A0A133P2R5</accession>
<evidence type="ECO:0000256" key="6">
    <source>
        <dbReference type="ARBA" id="ARBA00022840"/>
    </source>
</evidence>
<feature type="domain" description="ABC transporter" evidence="9">
    <location>
        <begin position="4"/>
        <end position="239"/>
    </location>
</feature>
<evidence type="ECO:0000313" key="11">
    <source>
        <dbReference type="Proteomes" id="UP000070687"/>
    </source>
</evidence>
<dbReference type="CDD" id="cd03215">
    <property type="entry name" value="ABC_Carb_Monos_II"/>
    <property type="match status" value="1"/>
</dbReference>
<evidence type="ECO:0000256" key="3">
    <source>
        <dbReference type="ARBA" id="ARBA00022475"/>
    </source>
</evidence>
<proteinExistence type="predicted"/>
<dbReference type="Proteomes" id="UP000070687">
    <property type="component" value="Unassembled WGS sequence"/>
</dbReference>
<dbReference type="InterPro" id="IPR003593">
    <property type="entry name" value="AAA+_ATPase"/>
</dbReference>
<dbReference type="InterPro" id="IPR027417">
    <property type="entry name" value="P-loop_NTPase"/>
</dbReference>
<keyword evidence="6" id="KW-0067">ATP-binding</keyword>
<dbReference type="Pfam" id="PF00005">
    <property type="entry name" value="ABC_tran"/>
    <property type="match status" value="2"/>
</dbReference>
<evidence type="ECO:0000259" key="9">
    <source>
        <dbReference type="PROSITE" id="PS50893"/>
    </source>
</evidence>
<dbReference type="SMART" id="SM00382">
    <property type="entry name" value="AAA"/>
    <property type="match status" value="2"/>
</dbReference>
<evidence type="ECO:0000256" key="4">
    <source>
        <dbReference type="ARBA" id="ARBA00022737"/>
    </source>
</evidence>
<sequence length="497" mass="53081">MTELSLVGVSKIFGNSTVVDNVSVTVKPGEVHVLLGENGAGKSTVIKMMSGIYQPDKGHIEINGETVRIPNVDAARKLGIAVIHQELNLVPELSIMENLFLGMLPTKAGFIDRATMRTRAKAALQVIGLDEDVNKPMGELGVARQQMVEIAKALMQHASILILDEPTAALTKRECEQLFSIMEDLKSKNVGMVFISHHLDEIARVGDVVTVLRDGKYVDTVDAKVPEKELVKLMVGRDITNQFPHGHRSQGKELLKVEGLTRKGAIENVSFSVHAGEVVGLAGLVGAGRTEVLRAIFGADSYDSGTITVDGKPIAKANIAGSIAAGLGLVPEDRRVQGLILEASVAENLGISTLVPTAHAGFADLKGQRTREEETAKKLRIRMANIDQLAGSLSGGNQQKIVFGKWSMAKVKVLLLDEPTRGVDVGARVEIYELINNIVENGGAVLMASSDLPEVLGMSDRVLVMSNGRISGELSASEATQESVMELAVTHLNTSGS</sequence>